<reference evidence="2" key="1">
    <citation type="submission" date="2014-07" db="EMBL/GenBank/DDBJ databases">
        <authorList>
            <person name="Martin A.A"/>
            <person name="De Silva N."/>
        </authorList>
    </citation>
    <scope>NUCLEOTIDE SEQUENCE</scope>
</reference>
<keyword evidence="1" id="KW-1133">Transmembrane helix</keyword>
<feature type="transmembrane region" description="Helical" evidence="1">
    <location>
        <begin position="6"/>
        <end position="26"/>
    </location>
</feature>
<dbReference type="Proteomes" id="UP000035680">
    <property type="component" value="Unassembled WGS sequence"/>
</dbReference>
<protein>
    <submittedName>
        <fullName evidence="3">EGF-like domain-containing protein</fullName>
    </submittedName>
</protein>
<keyword evidence="1" id="KW-0472">Membrane</keyword>
<proteinExistence type="predicted"/>
<dbReference type="WBParaSite" id="SVE_0115300.1">
    <property type="protein sequence ID" value="SVE_0115300.1"/>
    <property type="gene ID" value="SVE_0115300"/>
</dbReference>
<name>A0A0K0EX99_STRVS</name>
<organism evidence="2 3">
    <name type="scientific">Strongyloides venezuelensis</name>
    <name type="common">Threadworm</name>
    <dbReference type="NCBI Taxonomy" id="75913"/>
    <lineage>
        <taxon>Eukaryota</taxon>
        <taxon>Metazoa</taxon>
        <taxon>Ecdysozoa</taxon>
        <taxon>Nematoda</taxon>
        <taxon>Chromadorea</taxon>
        <taxon>Rhabditida</taxon>
        <taxon>Tylenchina</taxon>
        <taxon>Panagrolaimomorpha</taxon>
        <taxon>Strongyloidoidea</taxon>
        <taxon>Strongyloididae</taxon>
        <taxon>Strongyloides</taxon>
    </lineage>
</organism>
<dbReference type="AlphaFoldDB" id="A0A0K0EX99"/>
<reference evidence="3" key="2">
    <citation type="submission" date="2015-08" db="UniProtKB">
        <authorList>
            <consortium name="WormBaseParasite"/>
        </authorList>
    </citation>
    <scope>IDENTIFICATION</scope>
</reference>
<evidence type="ECO:0000256" key="1">
    <source>
        <dbReference type="SAM" id="Phobius"/>
    </source>
</evidence>
<keyword evidence="2" id="KW-1185">Reference proteome</keyword>
<keyword evidence="1" id="KW-0812">Transmembrane</keyword>
<sequence length="201" mass="23454">MKILQHMYFYEINICLISIIIHFFALKKFFKIKSQVKLLFFICLSIYFTIYLIDGCISKRTIKQIVEKLFTGEKLYLNSTKNGIINKPTERNILESIKLCPPDYPTTLKCYNGGVVKCKFWNEKIVGIPFCHCSRDYGGQYCDNPLNVAYLVMEEPKTPTESGEIFDIILFVLFTVSILSFVLYFYLIKAYSSKKKFLICI</sequence>
<accession>A0A0K0EX99</accession>
<feature type="transmembrane region" description="Helical" evidence="1">
    <location>
        <begin position="165"/>
        <end position="187"/>
    </location>
</feature>
<feature type="transmembrane region" description="Helical" evidence="1">
    <location>
        <begin position="38"/>
        <end position="53"/>
    </location>
</feature>
<evidence type="ECO:0000313" key="2">
    <source>
        <dbReference type="Proteomes" id="UP000035680"/>
    </source>
</evidence>
<evidence type="ECO:0000313" key="3">
    <source>
        <dbReference type="WBParaSite" id="SVE_0115300.1"/>
    </source>
</evidence>